<dbReference type="PROSITE" id="PS50850">
    <property type="entry name" value="MFS"/>
    <property type="match status" value="1"/>
</dbReference>
<organism evidence="11 12">
    <name type="scientific">Triplophysa tibetana</name>
    <dbReference type="NCBI Taxonomy" id="1572043"/>
    <lineage>
        <taxon>Eukaryota</taxon>
        <taxon>Metazoa</taxon>
        <taxon>Chordata</taxon>
        <taxon>Craniata</taxon>
        <taxon>Vertebrata</taxon>
        <taxon>Euteleostomi</taxon>
        <taxon>Actinopterygii</taxon>
        <taxon>Neopterygii</taxon>
        <taxon>Teleostei</taxon>
        <taxon>Ostariophysi</taxon>
        <taxon>Cypriniformes</taxon>
        <taxon>Nemacheilidae</taxon>
        <taxon>Triplophysa</taxon>
    </lineage>
</organism>
<comment type="similarity">
    <text evidence="2">Belongs to the major facilitator superfamily.</text>
</comment>
<feature type="transmembrane region" description="Helical" evidence="9">
    <location>
        <begin position="238"/>
        <end position="261"/>
    </location>
</feature>
<dbReference type="InterPro" id="IPR055415">
    <property type="entry name" value="LD_SV2"/>
</dbReference>
<evidence type="ECO:0000256" key="1">
    <source>
        <dbReference type="ARBA" id="ARBA00004127"/>
    </source>
</evidence>
<feature type="transmembrane region" description="Helical" evidence="9">
    <location>
        <begin position="112"/>
        <end position="139"/>
    </location>
</feature>
<evidence type="ECO:0000256" key="6">
    <source>
        <dbReference type="ARBA" id="ARBA00023136"/>
    </source>
</evidence>
<evidence type="ECO:0000256" key="5">
    <source>
        <dbReference type="ARBA" id="ARBA00022989"/>
    </source>
</evidence>
<dbReference type="InterPro" id="IPR036259">
    <property type="entry name" value="MFS_trans_sf"/>
</dbReference>
<feature type="domain" description="Major facilitator superfamily (MFS) profile" evidence="10">
    <location>
        <begin position="114"/>
        <end position="615"/>
    </location>
</feature>
<feature type="compositionally biased region" description="Acidic residues" evidence="8">
    <location>
        <begin position="35"/>
        <end position="55"/>
    </location>
</feature>
<sequence length="620" mass="70687">MDDPYQNNINQQRETYPTHGEGGDDGYPYQTDYPPQEEDAASDVTEGNDEDDQMYEGEYQGVPHPDEIKEARRAARREARMKSRMAAEAEEETLADQYETIMEDCGHGRFQWTLFTVLGLALMADGVECFVVGFVLPSAEKDMCLSNADKGMLGLIVYVGMMVGAVVWGGLADKLGRRQCLLYALAINSIFSFLSCFAQGYGFFIFFRLCSGIGIGGSIPIVYTYFSEFLQIDKRGEHLSWLCLFWMLGGLYASFTAWGIIPHYGWGFSMGTEFQFHSWRVFVLVCFLPSVAALAGLVFMPESPRFLLENARHDEAWMILRQVHDTNWRAKGEPERVFQFSQIKTPQTQDDEFIEIQSETGTAFQRFMVRHMTLVKQIMKNMMSLASPDLRLHSLLIGIVWFTMAFSYYGLGAWFPDQIKYLQFEEYESNVKILHRERVERFHFNFTLQNQVHKEGEYIHDRFVNIEIKNVKFEDSLFENCYFEDIKSTETFFENCTLKNTVFYNTGVSMLVSAGCTFSLFLCFNQGSIIMFQCLFFASCAAAWNGIEVITVELYPASKRATAFGVLNGSCKLAAIISSFIFGKFVSITKIIPIIMSFSALVCGGLLAFKLPETRELILQ</sequence>
<dbReference type="Gene3D" id="1.20.1250.20">
    <property type="entry name" value="MFS general substrate transporter like domains"/>
    <property type="match status" value="1"/>
</dbReference>
<dbReference type="Gene3D" id="2.160.20.80">
    <property type="entry name" value="E3 ubiquitin-protein ligase SopA"/>
    <property type="match status" value="1"/>
</dbReference>
<dbReference type="Pfam" id="PF00083">
    <property type="entry name" value="Sugar_tr"/>
    <property type="match status" value="1"/>
</dbReference>
<keyword evidence="7" id="KW-0325">Glycoprotein</keyword>
<feature type="transmembrane region" description="Helical" evidence="9">
    <location>
        <begin position="206"/>
        <end position="226"/>
    </location>
</feature>
<evidence type="ECO:0000256" key="4">
    <source>
        <dbReference type="ARBA" id="ARBA00022692"/>
    </source>
</evidence>
<protein>
    <submittedName>
        <fullName evidence="11">Synaptic vesicle glycoprotein 2B</fullName>
    </submittedName>
</protein>
<feature type="region of interest" description="Disordered" evidence="8">
    <location>
        <begin position="1"/>
        <end position="62"/>
    </location>
</feature>
<keyword evidence="3" id="KW-0813">Transport</keyword>
<reference evidence="11 12" key="1">
    <citation type="journal article" date="2019" name="Mol. Ecol. Resour.">
        <title>Chromosome-level genome assembly of Triplophysa tibetana, a fish adapted to the harsh high-altitude environment of the Tibetan Plateau.</title>
        <authorList>
            <person name="Yang X."/>
            <person name="Liu H."/>
            <person name="Ma Z."/>
            <person name="Zou Y."/>
            <person name="Zou M."/>
            <person name="Mao Y."/>
            <person name="Li X."/>
            <person name="Wang H."/>
            <person name="Chen T."/>
            <person name="Wang W."/>
            <person name="Yang R."/>
        </authorList>
    </citation>
    <scope>NUCLEOTIDE SEQUENCE [LARGE SCALE GENOMIC DNA]</scope>
    <source>
        <strain evidence="11">TTIB1903HZAU</strain>
        <tissue evidence="11">Muscle</tissue>
    </source>
</reference>
<dbReference type="Proteomes" id="UP000324632">
    <property type="component" value="Chromosome 3"/>
</dbReference>
<dbReference type="SUPFAM" id="SSF103473">
    <property type="entry name" value="MFS general substrate transporter"/>
    <property type="match status" value="2"/>
</dbReference>
<dbReference type="FunFam" id="1.20.1250.20:FF:000014">
    <property type="entry name" value="synaptic vesicle glycoprotein 2A"/>
    <property type="match status" value="1"/>
</dbReference>
<feature type="transmembrane region" description="Helical" evidence="9">
    <location>
        <begin position="561"/>
        <end position="582"/>
    </location>
</feature>
<proteinExistence type="inferred from homology"/>
<comment type="subcellular location">
    <subcellularLocation>
        <location evidence="1">Endomembrane system</location>
        <topology evidence="1">Multi-pass membrane protein</topology>
    </subcellularLocation>
</comment>
<dbReference type="InterPro" id="IPR020846">
    <property type="entry name" value="MFS_dom"/>
</dbReference>
<evidence type="ECO:0000259" key="10">
    <source>
        <dbReference type="PROSITE" id="PS50850"/>
    </source>
</evidence>
<dbReference type="GO" id="GO:0022857">
    <property type="term" value="F:transmembrane transporter activity"/>
    <property type="evidence" value="ECO:0007669"/>
    <property type="project" value="InterPro"/>
</dbReference>
<feature type="compositionally biased region" description="Polar residues" evidence="8">
    <location>
        <begin position="1"/>
        <end position="15"/>
    </location>
</feature>
<feature type="transmembrane region" description="Helical" evidence="9">
    <location>
        <begin position="502"/>
        <end position="523"/>
    </location>
</feature>
<dbReference type="PANTHER" id="PTHR23511:SF39">
    <property type="entry name" value="SYNAPTIC VESICLE GLYCOPROTEIN 2B"/>
    <property type="match status" value="1"/>
</dbReference>
<name>A0A5A9PM33_9TELE</name>
<keyword evidence="4 9" id="KW-0812">Transmembrane</keyword>
<keyword evidence="12" id="KW-1185">Reference proteome</keyword>
<feature type="transmembrane region" description="Helical" evidence="9">
    <location>
        <begin position="535"/>
        <end position="555"/>
    </location>
</feature>
<feature type="transmembrane region" description="Helical" evidence="9">
    <location>
        <begin position="591"/>
        <end position="609"/>
    </location>
</feature>
<dbReference type="GO" id="GO:0030672">
    <property type="term" value="C:synaptic vesicle membrane"/>
    <property type="evidence" value="ECO:0007669"/>
    <property type="project" value="TreeGrafter"/>
</dbReference>
<dbReference type="Pfam" id="PF23894">
    <property type="entry name" value="LD_SV2"/>
    <property type="match status" value="1"/>
</dbReference>
<comment type="caution">
    <text evidence="11">The sequence shown here is derived from an EMBL/GenBank/DDBJ whole genome shotgun (WGS) entry which is preliminary data.</text>
</comment>
<keyword evidence="5 9" id="KW-1133">Transmembrane helix</keyword>
<dbReference type="GO" id="GO:0043005">
    <property type="term" value="C:neuron projection"/>
    <property type="evidence" value="ECO:0007669"/>
    <property type="project" value="TreeGrafter"/>
</dbReference>
<evidence type="ECO:0000313" key="11">
    <source>
        <dbReference type="EMBL" id="KAA0722878.1"/>
    </source>
</evidence>
<feature type="transmembrane region" description="Helical" evidence="9">
    <location>
        <begin position="281"/>
        <end position="300"/>
    </location>
</feature>
<gene>
    <name evidence="11" type="ORF">E1301_Tti013695</name>
</gene>
<dbReference type="GO" id="GO:0007268">
    <property type="term" value="P:chemical synaptic transmission"/>
    <property type="evidence" value="ECO:0007669"/>
    <property type="project" value="InterPro"/>
</dbReference>
<evidence type="ECO:0000256" key="8">
    <source>
        <dbReference type="SAM" id="MobiDB-lite"/>
    </source>
</evidence>
<dbReference type="EMBL" id="SOYY01000003">
    <property type="protein sequence ID" value="KAA0722878.1"/>
    <property type="molecule type" value="Genomic_DNA"/>
</dbReference>
<keyword evidence="6 9" id="KW-0472">Membrane</keyword>
<dbReference type="InterPro" id="IPR005828">
    <property type="entry name" value="MFS_sugar_transport-like"/>
</dbReference>
<dbReference type="AlphaFoldDB" id="A0A5A9PM33"/>
<feature type="transmembrane region" description="Helical" evidence="9">
    <location>
        <begin position="151"/>
        <end position="171"/>
    </location>
</feature>
<dbReference type="PANTHER" id="PTHR23511">
    <property type="entry name" value="SYNAPTIC VESICLE GLYCOPROTEIN 2"/>
    <property type="match status" value="1"/>
</dbReference>
<evidence type="ECO:0000313" key="12">
    <source>
        <dbReference type="Proteomes" id="UP000324632"/>
    </source>
</evidence>
<dbReference type="NCBIfam" id="TIGR01299">
    <property type="entry name" value="synapt_SV2"/>
    <property type="match status" value="1"/>
</dbReference>
<evidence type="ECO:0000256" key="3">
    <source>
        <dbReference type="ARBA" id="ARBA00022448"/>
    </source>
</evidence>
<dbReference type="SUPFAM" id="SSF141571">
    <property type="entry name" value="Pentapeptide repeat-like"/>
    <property type="match status" value="1"/>
</dbReference>
<accession>A0A5A9PM33</accession>
<dbReference type="InterPro" id="IPR022308">
    <property type="entry name" value="SV2"/>
</dbReference>
<feature type="transmembrane region" description="Helical" evidence="9">
    <location>
        <begin position="180"/>
        <end position="200"/>
    </location>
</feature>
<evidence type="ECO:0000256" key="7">
    <source>
        <dbReference type="ARBA" id="ARBA00023180"/>
    </source>
</evidence>
<evidence type="ECO:0000256" key="2">
    <source>
        <dbReference type="ARBA" id="ARBA00008335"/>
    </source>
</evidence>
<feature type="transmembrane region" description="Helical" evidence="9">
    <location>
        <begin position="390"/>
        <end position="411"/>
    </location>
</feature>
<evidence type="ECO:0000256" key="9">
    <source>
        <dbReference type="SAM" id="Phobius"/>
    </source>
</evidence>